<proteinExistence type="predicted"/>
<name>A0ABM7WCI3_9BACT</name>
<sequence>MVKEQNDVTTALLGCLLEQLARGVMVDRAALEFVESSCGVTDDQLAAALADEQWESRDMVLSLLFSPELSLRRAVEHILGREQNGVVNAAELAGRLAAERDSVTLVLADGRRLTDISLTVELAAILVDRLNLEQQLDGDLASLLRELFAEERMIAVRVAMRSRKTRIDAEARLFLETFFRHAETVGMMFDEVLDPVLEMIGAKPANKALDDYLLDKRSQLLTSLDDLLDFERKRKQYGMEYLLMHRYPVPYQSEETVRRELAMIERLITGILGLPLPARPYLFSDEPDGVDGEAELERLLRELP</sequence>
<evidence type="ECO:0000313" key="1">
    <source>
        <dbReference type="EMBL" id="BDD88654.1"/>
    </source>
</evidence>
<keyword evidence="2" id="KW-1185">Reference proteome</keyword>
<organism evidence="1 2">
    <name type="scientific">Desulfofustis limnaeus</name>
    <dbReference type="NCBI Taxonomy" id="2740163"/>
    <lineage>
        <taxon>Bacteria</taxon>
        <taxon>Pseudomonadati</taxon>
        <taxon>Thermodesulfobacteriota</taxon>
        <taxon>Desulfobulbia</taxon>
        <taxon>Desulfobulbales</taxon>
        <taxon>Desulfocapsaceae</taxon>
        <taxon>Desulfofustis</taxon>
    </lineage>
</organism>
<dbReference type="EMBL" id="AP025516">
    <property type="protein sequence ID" value="BDD88654.1"/>
    <property type="molecule type" value="Genomic_DNA"/>
</dbReference>
<protein>
    <submittedName>
        <fullName evidence="1">Uncharacterized protein</fullName>
    </submittedName>
</protein>
<evidence type="ECO:0000313" key="2">
    <source>
        <dbReference type="Proteomes" id="UP000830055"/>
    </source>
</evidence>
<gene>
    <name evidence="1" type="ORF">DPPLL_30190</name>
</gene>
<dbReference type="RefSeq" id="WP_284151994.1">
    <property type="nucleotide sequence ID" value="NZ_AP025516.1"/>
</dbReference>
<dbReference type="Proteomes" id="UP000830055">
    <property type="component" value="Chromosome"/>
</dbReference>
<accession>A0ABM7WCI3</accession>
<reference evidence="1 2" key="1">
    <citation type="submission" date="2022-01" db="EMBL/GenBank/DDBJ databases">
        <title>Desulfofustis limnae sp. nov., a novel mesophilic sulfate-reducing bacterium isolated from marsh soil.</title>
        <authorList>
            <person name="Watanabe M."/>
            <person name="Takahashi A."/>
            <person name="Kojima H."/>
            <person name="Fukui M."/>
        </authorList>
    </citation>
    <scope>NUCLEOTIDE SEQUENCE [LARGE SCALE GENOMIC DNA]</scope>
    <source>
        <strain evidence="1 2">PPLL</strain>
    </source>
</reference>